<dbReference type="HOGENOM" id="CLU_083287_5_1_5"/>
<feature type="domain" description="HTH marR-type" evidence="1">
    <location>
        <begin position="8"/>
        <end position="148"/>
    </location>
</feature>
<dbReference type="Proteomes" id="UP000008207">
    <property type="component" value="Chromosome"/>
</dbReference>
<dbReference type="KEGG" id="mno:Mnod_3659"/>
<dbReference type="STRING" id="460265.Mnod_3659"/>
<dbReference type="PANTHER" id="PTHR33164:SF43">
    <property type="entry name" value="HTH-TYPE TRANSCRIPTIONAL REPRESSOR YETL"/>
    <property type="match status" value="1"/>
</dbReference>
<dbReference type="GO" id="GO:0006950">
    <property type="term" value="P:response to stress"/>
    <property type="evidence" value="ECO:0007669"/>
    <property type="project" value="TreeGrafter"/>
</dbReference>
<dbReference type="InterPro" id="IPR036388">
    <property type="entry name" value="WH-like_DNA-bd_sf"/>
</dbReference>
<evidence type="ECO:0000259" key="1">
    <source>
        <dbReference type="PROSITE" id="PS50995"/>
    </source>
</evidence>
<name>B8IQ68_METNO</name>
<dbReference type="PANTHER" id="PTHR33164">
    <property type="entry name" value="TRANSCRIPTIONAL REGULATOR, MARR FAMILY"/>
    <property type="match status" value="1"/>
</dbReference>
<protein>
    <submittedName>
        <fullName evidence="2">Transcriptional regulator, MarR family</fullName>
    </submittedName>
</protein>
<dbReference type="OrthoDB" id="5511415at2"/>
<reference evidence="2 3" key="1">
    <citation type="submission" date="2009-01" db="EMBL/GenBank/DDBJ databases">
        <title>Complete sequence of chromosome of Methylobacterium nodulans ORS 2060.</title>
        <authorList>
            <consortium name="US DOE Joint Genome Institute"/>
            <person name="Lucas S."/>
            <person name="Copeland A."/>
            <person name="Lapidus A."/>
            <person name="Glavina del Rio T."/>
            <person name="Dalin E."/>
            <person name="Tice H."/>
            <person name="Bruce D."/>
            <person name="Goodwin L."/>
            <person name="Pitluck S."/>
            <person name="Sims D."/>
            <person name="Brettin T."/>
            <person name="Detter J.C."/>
            <person name="Han C."/>
            <person name="Larimer F."/>
            <person name="Land M."/>
            <person name="Hauser L."/>
            <person name="Kyrpides N."/>
            <person name="Ivanova N."/>
            <person name="Marx C.J."/>
            <person name="Richardson P."/>
        </authorList>
    </citation>
    <scope>NUCLEOTIDE SEQUENCE [LARGE SCALE GENOMIC DNA]</scope>
    <source>
        <strain evidence="3">LMG 21967 / CNCM I-2342 / ORS 2060</strain>
    </source>
</reference>
<dbReference type="SMART" id="SM00347">
    <property type="entry name" value="HTH_MARR"/>
    <property type="match status" value="1"/>
</dbReference>
<dbReference type="EMBL" id="CP001349">
    <property type="protein sequence ID" value="ACL58568.1"/>
    <property type="molecule type" value="Genomic_DNA"/>
</dbReference>
<evidence type="ECO:0000313" key="2">
    <source>
        <dbReference type="EMBL" id="ACL58568.1"/>
    </source>
</evidence>
<dbReference type="InterPro" id="IPR039422">
    <property type="entry name" value="MarR/SlyA-like"/>
</dbReference>
<keyword evidence="3" id="KW-1185">Reference proteome</keyword>
<proteinExistence type="predicted"/>
<gene>
    <name evidence="2" type="ordered locus">Mnod_3659</name>
</gene>
<dbReference type="RefSeq" id="WP_015930224.1">
    <property type="nucleotide sequence ID" value="NC_011894.1"/>
</dbReference>
<sequence>MSSASRAAEAVTRLILDVFRANGALLAAGDRLVADLGLTSARWQVLGAVAMAEAPLSVAGIARAMGLTRQAVQRVADDLERAGHVRFAPNPHHQRSKLVLLTPQGEAAYRAAAERQGPWAEALAQDLDPAALALAAEVLRAVSRRLAETSPANQEAGS</sequence>
<dbReference type="Gene3D" id="1.10.10.10">
    <property type="entry name" value="Winged helix-like DNA-binding domain superfamily/Winged helix DNA-binding domain"/>
    <property type="match status" value="1"/>
</dbReference>
<dbReference type="eggNOG" id="COG1846">
    <property type="taxonomic scope" value="Bacteria"/>
</dbReference>
<dbReference type="Pfam" id="PF12802">
    <property type="entry name" value="MarR_2"/>
    <property type="match status" value="1"/>
</dbReference>
<evidence type="ECO:0000313" key="3">
    <source>
        <dbReference type="Proteomes" id="UP000008207"/>
    </source>
</evidence>
<dbReference type="SUPFAM" id="SSF46785">
    <property type="entry name" value="Winged helix' DNA-binding domain"/>
    <property type="match status" value="1"/>
</dbReference>
<organism evidence="2 3">
    <name type="scientific">Methylobacterium nodulans (strain LMG 21967 / CNCM I-2342 / ORS 2060)</name>
    <dbReference type="NCBI Taxonomy" id="460265"/>
    <lineage>
        <taxon>Bacteria</taxon>
        <taxon>Pseudomonadati</taxon>
        <taxon>Pseudomonadota</taxon>
        <taxon>Alphaproteobacteria</taxon>
        <taxon>Hyphomicrobiales</taxon>
        <taxon>Methylobacteriaceae</taxon>
        <taxon>Methylobacterium</taxon>
    </lineage>
</organism>
<dbReference type="GO" id="GO:0003700">
    <property type="term" value="F:DNA-binding transcription factor activity"/>
    <property type="evidence" value="ECO:0007669"/>
    <property type="project" value="InterPro"/>
</dbReference>
<accession>B8IQ68</accession>
<dbReference type="InterPro" id="IPR036390">
    <property type="entry name" value="WH_DNA-bd_sf"/>
</dbReference>
<dbReference type="PROSITE" id="PS50995">
    <property type="entry name" value="HTH_MARR_2"/>
    <property type="match status" value="1"/>
</dbReference>
<dbReference type="InterPro" id="IPR000835">
    <property type="entry name" value="HTH_MarR-typ"/>
</dbReference>
<dbReference type="AlphaFoldDB" id="B8IQ68"/>